<proteinExistence type="predicted"/>
<accession>A0A0D5YPF5</accession>
<name>A0A0D5YPF5_9FLAO</name>
<dbReference type="EMBL" id="CP011071">
    <property type="protein sequence ID" value="AKA33824.1"/>
    <property type="molecule type" value="Genomic_DNA"/>
</dbReference>
<dbReference type="OrthoDB" id="8965954at2"/>
<organism evidence="3 4">
    <name type="scientific">Flagellimonas lutaonensis</name>
    <dbReference type="NCBI Taxonomy" id="516051"/>
    <lineage>
        <taxon>Bacteria</taxon>
        <taxon>Pseudomonadati</taxon>
        <taxon>Bacteroidota</taxon>
        <taxon>Flavobacteriia</taxon>
        <taxon>Flavobacteriales</taxon>
        <taxon>Flavobacteriaceae</taxon>
        <taxon>Flagellimonas</taxon>
    </lineage>
</organism>
<dbReference type="Proteomes" id="UP000032726">
    <property type="component" value="Chromosome"/>
</dbReference>
<dbReference type="HOGENOM" id="CLU_173284_0_0_10"/>
<feature type="transmembrane region" description="Helical" evidence="1">
    <location>
        <begin position="23"/>
        <end position="43"/>
    </location>
</feature>
<protein>
    <recommendedName>
        <fullName evidence="2">2TM domain-containing protein</fullName>
    </recommendedName>
</protein>
<dbReference type="RefSeq" id="WP_045800681.1">
    <property type="nucleotide sequence ID" value="NZ_CP011071.1"/>
</dbReference>
<keyword evidence="1" id="KW-0472">Membrane</keyword>
<evidence type="ECO:0000313" key="3">
    <source>
        <dbReference type="EMBL" id="AKA33824.1"/>
    </source>
</evidence>
<evidence type="ECO:0000313" key="4">
    <source>
        <dbReference type="Proteomes" id="UP000032726"/>
    </source>
</evidence>
<gene>
    <name evidence="3" type="ORF">VC82_132</name>
</gene>
<evidence type="ECO:0000256" key="1">
    <source>
        <dbReference type="SAM" id="Phobius"/>
    </source>
</evidence>
<dbReference type="InterPro" id="IPR025698">
    <property type="entry name" value="2TM_dom"/>
</dbReference>
<dbReference type="STRING" id="516051.VC82_132"/>
<feature type="domain" description="2TM" evidence="2">
    <location>
        <begin position="12"/>
        <end position="91"/>
    </location>
</feature>
<feature type="transmembrane region" description="Helical" evidence="1">
    <location>
        <begin position="49"/>
        <end position="68"/>
    </location>
</feature>
<keyword evidence="4" id="KW-1185">Reference proteome</keyword>
<evidence type="ECO:0000259" key="2">
    <source>
        <dbReference type="Pfam" id="PF13239"/>
    </source>
</evidence>
<dbReference type="Pfam" id="PF13239">
    <property type="entry name" value="2TM"/>
    <property type="match status" value="1"/>
</dbReference>
<dbReference type="PATRIC" id="fig|516051.4.peg.136"/>
<keyword evidence="1" id="KW-1133">Transmembrane helix</keyword>
<keyword evidence="1" id="KW-0812">Transmembrane</keyword>
<reference evidence="3 4" key="1">
    <citation type="submission" date="2015-03" db="EMBL/GenBank/DDBJ databases">
        <title>Complete genome sequence of Muricauda lutaonensis CC-HSB-11T, isolated from a coastal hot spring.</title>
        <authorList>
            <person name="Kim K.M."/>
        </authorList>
    </citation>
    <scope>NUCLEOTIDE SEQUENCE [LARGE SCALE GENOMIC DNA]</scope>
    <source>
        <strain evidence="3 4">CC-HSB-11</strain>
    </source>
</reference>
<sequence length="100" mass="12305">MEFNKNEIKYIKAKERVEELKKFYGNLTSYVLIISALAGINYWTNEWRYMWFLWAAFGWGIGLFFHAMNTFKWNPFFGKDWEERKIKEIMENENNGTKWR</sequence>
<dbReference type="KEGG" id="mlt:VC82_132"/>
<dbReference type="AlphaFoldDB" id="A0A0D5YPF5"/>